<dbReference type="Gene3D" id="3.40.50.2020">
    <property type="match status" value="1"/>
</dbReference>
<keyword evidence="2" id="KW-0808">Transferase</keyword>
<dbReference type="PANTHER" id="PTHR47505:SF1">
    <property type="entry name" value="DNA UTILIZATION PROTEIN YHGH"/>
    <property type="match status" value="1"/>
</dbReference>
<proteinExistence type="inferred from homology"/>
<reference evidence="3" key="1">
    <citation type="submission" date="2016-12" db="EMBL/GenBank/DDBJ databases">
        <authorList>
            <person name="Gulvik C.A."/>
        </authorList>
    </citation>
    <scope>NUCLEOTIDE SEQUENCE [LARGE SCALE GENOMIC DNA]</scope>
    <source>
        <strain evidence="3">NED12-00049-6B</strain>
    </source>
</reference>
<dbReference type="SUPFAM" id="SSF53271">
    <property type="entry name" value="PRTase-like"/>
    <property type="match status" value="1"/>
</dbReference>
<keyword evidence="3" id="KW-1185">Reference proteome</keyword>
<accession>A0A1Q8E5B4</accession>
<dbReference type="GO" id="GO:0016757">
    <property type="term" value="F:glycosyltransferase activity"/>
    <property type="evidence" value="ECO:0007669"/>
    <property type="project" value="UniProtKB-KW"/>
</dbReference>
<comment type="similarity">
    <text evidence="1">Belongs to the ComF/GntX family.</text>
</comment>
<dbReference type="CDD" id="cd06223">
    <property type="entry name" value="PRTases_typeI"/>
    <property type="match status" value="1"/>
</dbReference>
<name>A0A1Q8E5B4_9STRE</name>
<keyword evidence="2" id="KW-0328">Glycosyltransferase</keyword>
<dbReference type="InterPro" id="IPR051910">
    <property type="entry name" value="ComF/GntX_DNA_util-trans"/>
</dbReference>
<evidence type="ECO:0000313" key="2">
    <source>
        <dbReference type="EMBL" id="OLF46991.1"/>
    </source>
</evidence>
<evidence type="ECO:0000313" key="3">
    <source>
        <dbReference type="Proteomes" id="UP000186890"/>
    </source>
</evidence>
<dbReference type="InterPro" id="IPR029057">
    <property type="entry name" value="PRTase-like"/>
</dbReference>
<dbReference type="PANTHER" id="PTHR47505">
    <property type="entry name" value="DNA UTILIZATION PROTEIN YHGH"/>
    <property type="match status" value="1"/>
</dbReference>
<organism evidence="2 3">
    <name type="scientific">Streptococcus cuniculi</name>
    <dbReference type="NCBI Taxonomy" id="1432788"/>
    <lineage>
        <taxon>Bacteria</taxon>
        <taxon>Bacillati</taxon>
        <taxon>Bacillota</taxon>
        <taxon>Bacilli</taxon>
        <taxon>Lactobacillales</taxon>
        <taxon>Streptococcaceae</taxon>
        <taxon>Streptococcus</taxon>
    </lineage>
</organism>
<dbReference type="OrthoDB" id="9779910at2"/>
<dbReference type="AlphaFoldDB" id="A0A1Q8E5B4"/>
<dbReference type="EMBL" id="MSJM01000011">
    <property type="protein sequence ID" value="OLF46991.1"/>
    <property type="molecule type" value="Genomic_DNA"/>
</dbReference>
<dbReference type="RefSeq" id="WP_075105566.1">
    <property type="nucleotide sequence ID" value="NZ_MSJM01000011.1"/>
</dbReference>
<dbReference type="Proteomes" id="UP000186890">
    <property type="component" value="Unassembled WGS sequence"/>
</dbReference>
<gene>
    <name evidence="2" type="ORF">BU202_09715</name>
</gene>
<comment type="caution">
    <text evidence="2">The sequence shown here is derived from an EMBL/GenBank/DDBJ whole genome shotgun (WGS) entry which is preliminary data.</text>
</comment>
<evidence type="ECO:0000256" key="1">
    <source>
        <dbReference type="ARBA" id="ARBA00008007"/>
    </source>
</evidence>
<protein>
    <submittedName>
        <fullName evidence="2">Amidophosphoribosyltransferase</fullName>
    </submittedName>
</protein>
<sequence>MALCLLCQQTLKKRVLFSDILLLKKEREGICLDCQQGFSPISDMHCPTCFKEGEKNVCSDCLYWEKQGATVSHESLYRYNEHMADYFSRYKFVGDYLLRTVFATELQTYFKDKRGHTLVPIPISDKRMAERGFNQVTGLLNSAGLSFQDFLQKEDTKKQSDKTRQERLELKQPFSIVENITVPENIILVDDIYTTGSTVQLAKQVLMKSGAKTVASFSLAR</sequence>
<dbReference type="InterPro" id="IPR000836">
    <property type="entry name" value="PRTase_dom"/>
</dbReference>